<evidence type="ECO:0000256" key="6">
    <source>
        <dbReference type="ARBA" id="ARBA00032370"/>
    </source>
</evidence>
<evidence type="ECO:0000313" key="9">
    <source>
        <dbReference type="EMBL" id="SHJ89510.1"/>
    </source>
</evidence>
<dbReference type="OrthoDB" id="9768187at2"/>
<comment type="subcellular location">
    <subcellularLocation>
        <location evidence="1">Membrane</location>
        <topology evidence="1">Multi-pass membrane protein</topology>
    </subcellularLocation>
</comment>
<evidence type="ECO:0000313" key="10">
    <source>
        <dbReference type="Proteomes" id="UP000184050"/>
    </source>
</evidence>
<dbReference type="PANTHER" id="PTHR30474">
    <property type="entry name" value="CELL CYCLE PROTEIN"/>
    <property type="match status" value="1"/>
</dbReference>
<feature type="transmembrane region" description="Helical" evidence="8">
    <location>
        <begin position="52"/>
        <end position="69"/>
    </location>
</feature>
<evidence type="ECO:0000256" key="4">
    <source>
        <dbReference type="ARBA" id="ARBA00022989"/>
    </source>
</evidence>
<dbReference type="STRING" id="1168035.SAMN05444280_13819"/>
<name>A0A1M6N1C6_9BACT</name>
<feature type="transmembrane region" description="Helical" evidence="8">
    <location>
        <begin position="167"/>
        <end position="195"/>
    </location>
</feature>
<keyword evidence="2 8" id="KW-0812">Transmembrane</keyword>
<feature type="transmembrane region" description="Helical" evidence="8">
    <location>
        <begin position="201"/>
        <end position="223"/>
    </location>
</feature>
<evidence type="ECO:0000256" key="2">
    <source>
        <dbReference type="ARBA" id="ARBA00022692"/>
    </source>
</evidence>
<proteinExistence type="predicted"/>
<evidence type="ECO:0000256" key="7">
    <source>
        <dbReference type="ARBA" id="ARBA00033270"/>
    </source>
</evidence>
<keyword evidence="4 8" id="KW-1133">Transmembrane helix</keyword>
<dbReference type="GO" id="GO:0032153">
    <property type="term" value="C:cell division site"/>
    <property type="evidence" value="ECO:0007669"/>
    <property type="project" value="TreeGrafter"/>
</dbReference>
<evidence type="ECO:0000256" key="5">
    <source>
        <dbReference type="ARBA" id="ARBA00023136"/>
    </source>
</evidence>
<dbReference type="InterPro" id="IPR001182">
    <property type="entry name" value="FtsW/RodA"/>
</dbReference>
<gene>
    <name evidence="9" type="ORF">SAMN05444280_13819</name>
</gene>
<feature type="transmembrane region" description="Helical" evidence="8">
    <location>
        <begin position="378"/>
        <end position="399"/>
    </location>
</feature>
<evidence type="ECO:0000256" key="8">
    <source>
        <dbReference type="SAM" id="Phobius"/>
    </source>
</evidence>
<reference evidence="9 10" key="1">
    <citation type="submission" date="2016-11" db="EMBL/GenBank/DDBJ databases">
        <authorList>
            <person name="Jaros S."/>
            <person name="Januszkiewicz K."/>
            <person name="Wedrychowicz H."/>
        </authorList>
    </citation>
    <scope>NUCLEOTIDE SEQUENCE [LARGE SCALE GENOMIC DNA]</scope>
    <source>
        <strain evidence="9 10">DSM 27063</strain>
    </source>
</reference>
<feature type="transmembrane region" description="Helical" evidence="8">
    <location>
        <begin position="141"/>
        <end position="160"/>
    </location>
</feature>
<dbReference type="GO" id="GO:0005886">
    <property type="term" value="C:plasma membrane"/>
    <property type="evidence" value="ECO:0007669"/>
    <property type="project" value="TreeGrafter"/>
</dbReference>
<dbReference type="InterPro" id="IPR018365">
    <property type="entry name" value="Cell_cycle_FtsW-rel_CS"/>
</dbReference>
<keyword evidence="5 8" id="KW-0472">Membrane</keyword>
<feature type="transmembrane region" description="Helical" evidence="8">
    <location>
        <begin position="76"/>
        <end position="96"/>
    </location>
</feature>
<keyword evidence="10" id="KW-1185">Reference proteome</keyword>
<dbReference type="Proteomes" id="UP000184050">
    <property type="component" value="Unassembled WGS sequence"/>
</dbReference>
<dbReference type="GO" id="GO:0008360">
    <property type="term" value="P:regulation of cell shape"/>
    <property type="evidence" value="ECO:0007669"/>
    <property type="project" value="UniProtKB-KW"/>
</dbReference>
<evidence type="ECO:0000256" key="1">
    <source>
        <dbReference type="ARBA" id="ARBA00004141"/>
    </source>
</evidence>
<dbReference type="RefSeq" id="WP_073173090.1">
    <property type="nucleotide sequence ID" value="NZ_FQZE01000038.1"/>
</dbReference>
<dbReference type="Pfam" id="PF01098">
    <property type="entry name" value="FTSW_RODA_SPOVE"/>
    <property type="match status" value="2"/>
</dbReference>
<organism evidence="9 10">
    <name type="scientific">Tangfeifania diversioriginum</name>
    <dbReference type="NCBI Taxonomy" id="1168035"/>
    <lineage>
        <taxon>Bacteria</taxon>
        <taxon>Pseudomonadati</taxon>
        <taxon>Bacteroidota</taxon>
        <taxon>Bacteroidia</taxon>
        <taxon>Marinilabiliales</taxon>
        <taxon>Prolixibacteraceae</taxon>
        <taxon>Tangfeifania</taxon>
    </lineage>
</organism>
<protein>
    <recommendedName>
        <fullName evidence="7">Cell wall polymerase</fullName>
    </recommendedName>
    <alternativeName>
        <fullName evidence="6">Peptidoglycan polymerase</fullName>
    </alternativeName>
</protein>
<dbReference type="PANTHER" id="PTHR30474:SF1">
    <property type="entry name" value="PEPTIDOGLYCAN GLYCOSYLTRANSFERASE MRDB"/>
    <property type="match status" value="1"/>
</dbReference>
<dbReference type="NCBIfam" id="NF037961">
    <property type="entry name" value="RodA_shape"/>
    <property type="match status" value="2"/>
</dbReference>
<feature type="transmembrane region" description="Helical" evidence="8">
    <location>
        <begin position="444"/>
        <end position="463"/>
    </location>
</feature>
<feature type="transmembrane region" description="Helical" evidence="8">
    <location>
        <begin position="285"/>
        <end position="305"/>
    </location>
</feature>
<keyword evidence="3" id="KW-0133">Cell shape</keyword>
<feature type="transmembrane region" description="Helical" evidence="8">
    <location>
        <begin position="12"/>
        <end position="32"/>
    </location>
</feature>
<evidence type="ECO:0000256" key="3">
    <source>
        <dbReference type="ARBA" id="ARBA00022960"/>
    </source>
</evidence>
<accession>A0A1M6N1C6</accession>
<feature type="transmembrane region" description="Helical" evidence="8">
    <location>
        <begin position="411"/>
        <end position="438"/>
    </location>
</feature>
<dbReference type="AlphaFoldDB" id="A0A1M6N1C6"/>
<feature type="transmembrane region" description="Helical" evidence="8">
    <location>
        <begin position="260"/>
        <end position="278"/>
    </location>
</feature>
<dbReference type="GO" id="GO:0051301">
    <property type="term" value="P:cell division"/>
    <property type="evidence" value="ECO:0007669"/>
    <property type="project" value="InterPro"/>
</dbReference>
<dbReference type="PROSITE" id="PS00428">
    <property type="entry name" value="FTSW_RODA_SPOVE"/>
    <property type="match status" value="1"/>
</dbReference>
<sequence>MPRRNSVWTNIDWLTVFLYLVLIFLGWINIYSSVYDTDHQNILDVSQRYGKQMIWIAAALTLAFVILILETNFYVFFSYIIYGIIILLLILVLFVGTEINASKSWFTIGGFSIQPAEFGKFATSLALAKYMSSFGFKLKRFKSFVIIGLIVFLPAALILLQNDTGSALVYFAFVLVLYREGLSGIFLFFGVWIALLFVFSLVLEGVVLFGLLAALALVIFLALNPSIKQFFVVAGIFIVSFFLLAGVNYAFGSEFSGEQVLRGTSLLSGGLVLIYSLLKRLKNYAFIALIFIGSVLLSISVDYAFNEILEPYHQARINELLGIESDPQGAGYNVNQSKIAIGSGGMWGKGFLNGTQTKFNFVPEQSTDFIFCTVGEEWGFAGTFMVVILFMVLLSRLVMLAERQRSGFSRIYGYSVAAILFFHVMVNIGMTIGVMPVIGIPLPFFSYGGSSLWSFTILLFIFIRLDASRLDHLSDQP</sequence>
<feature type="transmembrane region" description="Helical" evidence="8">
    <location>
        <begin position="230"/>
        <end position="248"/>
    </location>
</feature>
<dbReference type="EMBL" id="FQZE01000038">
    <property type="protein sequence ID" value="SHJ89510.1"/>
    <property type="molecule type" value="Genomic_DNA"/>
</dbReference>
<dbReference type="GO" id="GO:0015648">
    <property type="term" value="F:lipid-linked peptidoglycan transporter activity"/>
    <property type="evidence" value="ECO:0007669"/>
    <property type="project" value="TreeGrafter"/>
</dbReference>